<dbReference type="PANTHER" id="PTHR12815">
    <property type="entry name" value="SORTING AND ASSEMBLY MACHINERY SAMM50 PROTEIN FAMILY MEMBER"/>
    <property type="match status" value="1"/>
</dbReference>
<protein>
    <submittedName>
        <fullName evidence="7">BamA/TamA family outer membrane protein</fullName>
    </submittedName>
</protein>
<dbReference type="PANTHER" id="PTHR12815:SF47">
    <property type="entry name" value="TRANSLOCATION AND ASSEMBLY MODULE SUBUNIT TAMA"/>
    <property type="match status" value="1"/>
</dbReference>
<evidence type="ECO:0000256" key="5">
    <source>
        <dbReference type="ARBA" id="ARBA00023237"/>
    </source>
</evidence>
<organism evidence="7 8">
    <name type="scientific">Joostella atrarenae</name>
    <dbReference type="NCBI Taxonomy" id="679257"/>
    <lineage>
        <taxon>Bacteria</taxon>
        <taxon>Pseudomonadati</taxon>
        <taxon>Bacteroidota</taxon>
        <taxon>Flavobacteriia</taxon>
        <taxon>Flavobacteriales</taxon>
        <taxon>Flavobacteriaceae</taxon>
        <taxon>Joostella</taxon>
    </lineage>
</organism>
<dbReference type="InterPro" id="IPR039910">
    <property type="entry name" value="D15-like"/>
</dbReference>
<proteinExistence type="predicted"/>
<keyword evidence="2" id="KW-0812">Transmembrane</keyword>
<evidence type="ECO:0000259" key="6">
    <source>
        <dbReference type="Pfam" id="PF01103"/>
    </source>
</evidence>
<dbReference type="Gene3D" id="2.40.160.50">
    <property type="entry name" value="membrane protein fhac: a member of the omp85/tpsb transporter family"/>
    <property type="match status" value="1"/>
</dbReference>
<evidence type="ECO:0000256" key="2">
    <source>
        <dbReference type="ARBA" id="ARBA00022692"/>
    </source>
</evidence>
<keyword evidence="8" id="KW-1185">Reference proteome</keyword>
<comment type="caution">
    <text evidence="7">The sequence shown here is derived from an EMBL/GenBank/DDBJ whole genome shotgun (WGS) entry which is preliminary data.</text>
</comment>
<keyword evidence="3" id="KW-0732">Signal</keyword>
<sequence length="758" mass="86557">MKNSFVKYKKILFLLISFICLTACNVKRFIPENEVLYTGGDIDVTTENKIKDLGTIEDELDGLLRPEPNSKLFGVRWGLLTHYKAQREKPGFINKFLNKKIGEEPVYLSDVDVTKTEDLINNRLENRGFFKNTITSSVNKKKKTANTHYEVTLGEPYRLETYELDKDSLKIYDSIQKSLSETFLDNDTRFDLASFKEERSRIDDYLKARGYYNFNEDFLIFEADTNQYEEKKYDLFLRLKTETPEKSKIPYKLNSISVYSDYSIENDSVPKDTISYNGIDYIQSTDFFKAKRLAPFILFKKGQYYNPKWSKFTSNRLSKIGTYKYTTIRFDKTKPFQEGDSIGLLDAKIYLSPMNKQSVRAEIQANSKSNNYVGPALALTYTNRNFFNGGEIFNVSAKLGYEKQIGGGDDNTGATSTQLGLKGDLIFPRILFPFKIDLGFRYEVPKTKISAGIEYLDRQDLYTSTSLLTSFGYTWNANKYVYHELSPISFNYSSLSNTSEEFDELLADNEFLANSFEQKFIAGLTYSFIYNETSDTEKKNPIYFAANFEIAGNILDLISGEPNEDGVKKVLGLEYAQFAKTDVDFRYRYSLGNEQALVARLFGGIGYAYGNSVSLPYSKQYYSGGPFSVRAFRIRSLGPGTYQLTDEESSSYLDQTGDIRLEANLEYRFPIVSFLKGALFADAGNVWLLNTNDAIPGGEFSSGFMKELGVGVGAGLRVDIQSFVIRFDFAAPIHKPYEDRYNFDLKDPILNFAFGYPF</sequence>
<dbReference type="Pfam" id="PF01103">
    <property type="entry name" value="Omp85"/>
    <property type="match status" value="1"/>
</dbReference>
<feature type="domain" description="Bacterial surface antigen (D15)" evidence="6">
    <location>
        <begin position="377"/>
        <end position="746"/>
    </location>
</feature>
<evidence type="ECO:0000313" key="8">
    <source>
        <dbReference type="Proteomes" id="UP000829517"/>
    </source>
</evidence>
<evidence type="ECO:0000256" key="1">
    <source>
        <dbReference type="ARBA" id="ARBA00004370"/>
    </source>
</evidence>
<dbReference type="EMBL" id="JAETXX010000009">
    <property type="protein sequence ID" value="MCF8715729.1"/>
    <property type="molecule type" value="Genomic_DNA"/>
</dbReference>
<name>A0ABS9J5P9_9FLAO</name>
<keyword evidence="5" id="KW-0998">Cell outer membrane</keyword>
<dbReference type="InterPro" id="IPR000184">
    <property type="entry name" value="Bac_surfAg_D15"/>
</dbReference>
<dbReference type="RefSeq" id="WP_236959693.1">
    <property type="nucleotide sequence ID" value="NZ_JAETXX010000009.1"/>
</dbReference>
<dbReference type="Proteomes" id="UP000829517">
    <property type="component" value="Unassembled WGS sequence"/>
</dbReference>
<keyword evidence="4" id="KW-0472">Membrane</keyword>
<reference evidence="7 8" key="1">
    <citation type="submission" date="2021-01" db="EMBL/GenBank/DDBJ databases">
        <title>Genome sequencing of Joostella atrarenae M1-2 (= KCTC 23194).</title>
        <authorList>
            <person name="Zakaria M.R."/>
            <person name="Lam M.Q."/>
            <person name="Chong C.S."/>
        </authorList>
    </citation>
    <scope>NUCLEOTIDE SEQUENCE [LARGE SCALE GENOMIC DNA]</scope>
    <source>
        <strain evidence="7 8">M1-2</strain>
    </source>
</reference>
<evidence type="ECO:0000256" key="4">
    <source>
        <dbReference type="ARBA" id="ARBA00023136"/>
    </source>
</evidence>
<comment type="subcellular location">
    <subcellularLocation>
        <location evidence="1">Membrane</location>
    </subcellularLocation>
</comment>
<evidence type="ECO:0000313" key="7">
    <source>
        <dbReference type="EMBL" id="MCF8715729.1"/>
    </source>
</evidence>
<gene>
    <name evidence="7" type="ORF">JM658_12910</name>
</gene>
<accession>A0ABS9J5P9</accession>
<evidence type="ECO:0000256" key="3">
    <source>
        <dbReference type="ARBA" id="ARBA00022729"/>
    </source>
</evidence>